<comment type="similarity">
    <text evidence="7">Belongs to the D-lyxose ketol-isomerase family.</text>
</comment>
<evidence type="ECO:0000256" key="6">
    <source>
        <dbReference type="ARBA" id="ARBA00044907"/>
    </source>
</evidence>
<dbReference type="Proteomes" id="UP000181901">
    <property type="component" value="Unassembled WGS sequence"/>
</dbReference>
<keyword evidence="4" id="KW-0413">Isomerase</keyword>
<dbReference type="SUPFAM" id="SSF51182">
    <property type="entry name" value="RmlC-like cupins"/>
    <property type="match status" value="1"/>
</dbReference>
<accession>A0A1J5MUM5</accession>
<dbReference type="EC" id="5.3.1.15" evidence="8"/>
<protein>
    <recommendedName>
        <fullName evidence="8">D-lyxose ketol-isomerase</fullName>
        <ecNumber evidence="8">5.3.1.15</ecNumber>
    </recommendedName>
</protein>
<evidence type="ECO:0000256" key="7">
    <source>
        <dbReference type="ARBA" id="ARBA00044951"/>
    </source>
</evidence>
<reference evidence="9 10" key="1">
    <citation type="submission" date="2015-09" db="EMBL/GenBank/DDBJ databases">
        <title>Genome of Desulfovibrio dechloracetivorans BerOc1, a mercury methylating strain isolated from highly hydrocarbons and metals contaminated coastal sediments.</title>
        <authorList>
            <person name="Goni Urriza M."/>
            <person name="Gassie C."/>
            <person name="Bouchez O."/>
            <person name="Klopp C."/>
            <person name="Ranchou-Peyruse A."/>
            <person name="Remy G."/>
        </authorList>
    </citation>
    <scope>NUCLEOTIDE SEQUENCE [LARGE SCALE GENOMIC DNA]</scope>
    <source>
        <strain evidence="9 10">BerOc1</strain>
    </source>
</reference>
<gene>
    <name evidence="9" type="ORF">BerOc1_01481</name>
</gene>
<evidence type="ECO:0000256" key="4">
    <source>
        <dbReference type="ARBA" id="ARBA00023235"/>
    </source>
</evidence>
<sequence length="223" mass="25189">MKRSEINALIQDAKEFFASFKFALPPWAFWSPEQWKGKGESEVVRNQLGWDLTDYGAGEFDRRGLILFTIRNGNLATGHPKKYAEKIMIVRENQICPMHFHWSKTEDIINRGGGNLVIELYGSTPAEELAKEPLAVSVDGFTRIVQPGGTVVLTPGESIFLEQGMYHRFYGEPGKGKVLVGEVSSVNDDNADNRFHEPQARFPEIDEDEAPLHLLCTDYPKYV</sequence>
<keyword evidence="3" id="KW-0464">Manganese</keyword>
<evidence type="ECO:0000256" key="1">
    <source>
        <dbReference type="ARBA" id="ARBA00001936"/>
    </source>
</evidence>
<evidence type="ECO:0000313" key="9">
    <source>
        <dbReference type="EMBL" id="OIQ49556.1"/>
    </source>
</evidence>
<dbReference type="InterPro" id="IPR011051">
    <property type="entry name" value="RmlC_Cupin_sf"/>
</dbReference>
<dbReference type="GO" id="GO:0047828">
    <property type="term" value="F:D-lyxose ketol-isomerase activity"/>
    <property type="evidence" value="ECO:0007669"/>
    <property type="project" value="UniProtKB-EC"/>
</dbReference>
<dbReference type="Pfam" id="PF07385">
    <property type="entry name" value="Lyx_isomer"/>
    <property type="match status" value="1"/>
</dbReference>
<evidence type="ECO:0000256" key="8">
    <source>
        <dbReference type="ARBA" id="ARBA00044972"/>
    </source>
</evidence>
<comment type="caution">
    <text evidence="9">The sequence shown here is derived from an EMBL/GenBank/DDBJ whole genome shotgun (WGS) entry which is preliminary data.</text>
</comment>
<keyword evidence="2" id="KW-0479">Metal-binding</keyword>
<evidence type="ECO:0000313" key="10">
    <source>
        <dbReference type="Proteomes" id="UP000181901"/>
    </source>
</evidence>
<dbReference type="GO" id="GO:0046872">
    <property type="term" value="F:metal ion binding"/>
    <property type="evidence" value="ECO:0007669"/>
    <property type="project" value="UniProtKB-KW"/>
</dbReference>
<dbReference type="RefSeq" id="WP_071545059.1">
    <property type="nucleotide sequence ID" value="NZ_LKAQ01000004.1"/>
</dbReference>
<organism evidence="9 10">
    <name type="scientific">Pseudodesulfovibrio hydrargyri</name>
    <dbReference type="NCBI Taxonomy" id="2125990"/>
    <lineage>
        <taxon>Bacteria</taxon>
        <taxon>Pseudomonadati</taxon>
        <taxon>Thermodesulfobacteriota</taxon>
        <taxon>Desulfovibrionia</taxon>
        <taxon>Desulfovibrionales</taxon>
        <taxon>Desulfovibrionaceae</taxon>
    </lineage>
</organism>
<dbReference type="CDD" id="cd20309">
    <property type="entry name" value="cupin_EcSI"/>
    <property type="match status" value="1"/>
</dbReference>
<dbReference type="InterPro" id="IPR010864">
    <property type="entry name" value="D-lyxose_isomer"/>
</dbReference>
<dbReference type="InterPro" id="IPR014710">
    <property type="entry name" value="RmlC-like_jellyroll"/>
</dbReference>
<name>A0A1J5MUM5_9BACT</name>
<proteinExistence type="inferred from homology"/>
<keyword evidence="5" id="KW-0119">Carbohydrate metabolism</keyword>
<evidence type="ECO:0000256" key="3">
    <source>
        <dbReference type="ARBA" id="ARBA00023211"/>
    </source>
</evidence>
<dbReference type="InterPro" id="IPR047581">
    <property type="entry name" value="EcSI_cupin"/>
</dbReference>
<evidence type="ECO:0000256" key="5">
    <source>
        <dbReference type="ARBA" id="ARBA00023277"/>
    </source>
</evidence>
<dbReference type="OrthoDB" id="27002at2"/>
<dbReference type="Gene3D" id="2.60.120.10">
    <property type="entry name" value="Jelly Rolls"/>
    <property type="match status" value="1"/>
</dbReference>
<comment type="cofactor">
    <cofactor evidence="1">
        <name>Mn(2+)</name>
        <dbReference type="ChEBI" id="CHEBI:29035"/>
    </cofactor>
</comment>
<dbReference type="AlphaFoldDB" id="A0A1J5MUM5"/>
<evidence type="ECO:0000256" key="2">
    <source>
        <dbReference type="ARBA" id="ARBA00022723"/>
    </source>
</evidence>
<keyword evidence="10" id="KW-1185">Reference proteome</keyword>
<dbReference type="EMBL" id="LKAQ01000004">
    <property type="protein sequence ID" value="OIQ49556.1"/>
    <property type="molecule type" value="Genomic_DNA"/>
</dbReference>
<comment type="catalytic activity">
    <reaction evidence="6">
        <text>D-lyxose = D-xylulose</text>
        <dbReference type="Rhea" id="RHEA:14201"/>
        <dbReference type="ChEBI" id="CHEBI:16789"/>
        <dbReference type="ChEBI" id="CHEBI:17140"/>
        <dbReference type="EC" id="5.3.1.15"/>
    </reaction>
</comment>